<dbReference type="Gene3D" id="1.10.443.10">
    <property type="entry name" value="Intergrase catalytic core"/>
    <property type="match status" value="1"/>
</dbReference>
<dbReference type="InterPro" id="IPR013762">
    <property type="entry name" value="Integrase-like_cat_sf"/>
</dbReference>
<organism evidence="3 4">
    <name type="scientific">Halorubrum pallidum</name>
    <dbReference type="NCBI Taxonomy" id="1526114"/>
    <lineage>
        <taxon>Archaea</taxon>
        <taxon>Methanobacteriati</taxon>
        <taxon>Methanobacteriota</taxon>
        <taxon>Stenosarchaea group</taxon>
        <taxon>Halobacteria</taxon>
        <taxon>Halobacteriales</taxon>
        <taxon>Haloferacaceae</taxon>
        <taxon>Halorubrum</taxon>
    </lineage>
</organism>
<protein>
    <submittedName>
        <fullName evidence="3">Tyrosine-type recombinase/integrase</fullName>
    </submittedName>
</protein>
<keyword evidence="2" id="KW-0233">DNA recombination</keyword>
<proteinExistence type="predicted"/>
<keyword evidence="1" id="KW-0238">DNA-binding</keyword>
<dbReference type="GO" id="GO:0003677">
    <property type="term" value="F:DNA binding"/>
    <property type="evidence" value="ECO:0007669"/>
    <property type="project" value="UniProtKB-KW"/>
</dbReference>
<name>A0ABD5SZZ9_9EURY</name>
<evidence type="ECO:0000256" key="2">
    <source>
        <dbReference type="ARBA" id="ARBA00023172"/>
    </source>
</evidence>
<accession>A0ABD5SZZ9</accession>
<dbReference type="EMBL" id="JBHSWT010000012">
    <property type="protein sequence ID" value="MFC6770099.1"/>
    <property type="molecule type" value="Genomic_DNA"/>
</dbReference>
<dbReference type="Gene3D" id="1.10.150.130">
    <property type="match status" value="1"/>
</dbReference>
<gene>
    <name evidence="3" type="ORF">ACFQDD_00925</name>
</gene>
<dbReference type="InterPro" id="IPR010998">
    <property type="entry name" value="Integrase_recombinase_N"/>
</dbReference>
<evidence type="ECO:0000313" key="3">
    <source>
        <dbReference type="EMBL" id="MFC6770099.1"/>
    </source>
</evidence>
<evidence type="ECO:0000313" key="4">
    <source>
        <dbReference type="Proteomes" id="UP001596274"/>
    </source>
</evidence>
<evidence type="ECO:0000256" key="1">
    <source>
        <dbReference type="ARBA" id="ARBA00023125"/>
    </source>
</evidence>
<dbReference type="AlphaFoldDB" id="A0ABD5SZZ9"/>
<dbReference type="GO" id="GO:0006310">
    <property type="term" value="P:DNA recombination"/>
    <property type="evidence" value="ECO:0007669"/>
    <property type="project" value="UniProtKB-KW"/>
</dbReference>
<reference evidence="3 4" key="1">
    <citation type="journal article" date="2019" name="Int. J. Syst. Evol. Microbiol.">
        <title>The Global Catalogue of Microorganisms (GCM) 10K type strain sequencing project: providing services to taxonomists for standard genome sequencing and annotation.</title>
        <authorList>
            <consortium name="The Broad Institute Genomics Platform"/>
            <consortium name="The Broad Institute Genome Sequencing Center for Infectious Disease"/>
            <person name="Wu L."/>
            <person name="Ma J."/>
        </authorList>
    </citation>
    <scope>NUCLEOTIDE SEQUENCE [LARGE SCALE GENOMIC DNA]</scope>
    <source>
        <strain evidence="3 4">PJ61</strain>
    </source>
</reference>
<dbReference type="SUPFAM" id="SSF56349">
    <property type="entry name" value="DNA breaking-rejoining enzymes"/>
    <property type="match status" value="1"/>
</dbReference>
<dbReference type="InterPro" id="IPR011010">
    <property type="entry name" value="DNA_brk_join_enz"/>
</dbReference>
<comment type="caution">
    <text evidence="3">The sequence shown here is derived from an EMBL/GenBank/DDBJ whole genome shotgun (WGS) entry which is preliminary data.</text>
</comment>
<dbReference type="Proteomes" id="UP001596274">
    <property type="component" value="Unassembled WGS sequence"/>
</dbReference>
<sequence length="420" mass="47641">MNTNDGTMTRSIKSTFSQFLSDKERGNGDTEGSYRRNAKRELNRFREWCAGEKPDPVNAADDGVWTGIRDGRRPVQFRDLSVIVFRQYARYLTEQDFAASTVESYYRYVSNWCGWAVTEGYLDTQYATHADATELIRNLDTSPEGRQVWTPEQRTELCRYVDKRAHDALDEWGETDSRDGDGDAGGRDQKASARFEAVKRCRERLLVYMLAYTGLRGSEFLARSDDDRDGRCGLLWERVDADDNTLRVFRKSQEWEASPLPDTVLPALTRYRELLSPPEDWPVFTTLHRPSLASHVTDALSDAGYSTDEIESIRAEKPDLLVAADHDLPAPKPLTTDGARRIMKRLCDDAAIDVDGGTHDYLAPHGGRRGISETIIRNRSFADAARFIDSTERVVREAYSHIEAGEQASMVDDVIDETDR</sequence>
<keyword evidence="4" id="KW-1185">Reference proteome</keyword>